<protein>
    <submittedName>
        <fullName evidence="1">Uncharacterized protein</fullName>
    </submittedName>
</protein>
<evidence type="ECO:0000313" key="2">
    <source>
        <dbReference type="Proteomes" id="UP000278288"/>
    </source>
</evidence>
<sequence>MKTKLSELFFHENIEEMPKSFLEAFAVSPLPESDFIELTGEFKRLKNQNEISFTDSLIVDAALIQIILRSSKKYVNFCFVEKNKNISLMIHLSDSIISLDSDDEVYSLEEVQNGGVTVYNLIPSTDLVDFLKEKKNYEVGLGDYVDRITNMVNTRIVSYEVDDIALFNFNISKSYSAMWRFFKYVKISFILFKRIKGSILDLEYKKRLGRLSIAMQYCFETQDPEGKQMSFSNPSDITSLWP</sequence>
<reference evidence="1 2" key="1">
    <citation type="submission" date="2018-11" db="EMBL/GenBank/DDBJ databases">
        <title>Proposal to divide the Flavobacteriaceae and reorganize its genera based on Amino Acid Identity values calculated from whole genome sequences.</title>
        <authorList>
            <person name="Nicholson A.C."/>
            <person name="Gulvik C.A."/>
            <person name="Whitney A.M."/>
            <person name="Humrighouse B.W."/>
            <person name="Bell M."/>
            <person name="Holmes B."/>
            <person name="Steigerwalt A.G."/>
            <person name="Villarma A."/>
            <person name="Sheth M."/>
            <person name="Batra D."/>
            <person name="Pryor J."/>
            <person name="Bernardet J.-F."/>
            <person name="Hugo C."/>
            <person name="Kampfer P."/>
            <person name="Newman J."/>
            <person name="McQuiston J.R."/>
        </authorList>
    </citation>
    <scope>NUCLEOTIDE SEQUENCE [LARGE SCALE GENOMIC DNA]</scope>
    <source>
        <strain evidence="1 2">G0041</strain>
    </source>
</reference>
<keyword evidence="2" id="KW-1185">Reference proteome</keyword>
<accession>A0AAD1DRS1</accession>
<dbReference type="EMBL" id="CP033923">
    <property type="protein sequence ID" value="AZA92118.1"/>
    <property type="molecule type" value="Genomic_DNA"/>
</dbReference>
<dbReference type="AlphaFoldDB" id="A0AAD1DRS1"/>
<dbReference type="RefSeq" id="WP_123858833.1">
    <property type="nucleotide sequence ID" value="NZ_CP033923.1"/>
</dbReference>
<dbReference type="Proteomes" id="UP000278288">
    <property type="component" value="Chromosome"/>
</dbReference>
<dbReference type="KEGG" id="cnk:EG343_16580"/>
<evidence type="ECO:0000313" key="1">
    <source>
        <dbReference type="EMBL" id="AZA92118.1"/>
    </source>
</evidence>
<proteinExistence type="predicted"/>
<organism evidence="1 2">
    <name type="scientific">Chryseobacterium nakagawai</name>
    <dbReference type="NCBI Taxonomy" id="1241982"/>
    <lineage>
        <taxon>Bacteria</taxon>
        <taxon>Pseudomonadati</taxon>
        <taxon>Bacteroidota</taxon>
        <taxon>Flavobacteriia</taxon>
        <taxon>Flavobacteriales</taxon>
        <taxon>Weeksellaceae</taxon>
        <taxon>Chryseobacterium group</taxon>
        <taxon>Chryseobacterium</taxon>
    </lineage>
</organism>
<name>A0AAD1DRS1_CHRNA</name>
<gene>
    <name evidence="1" type="ORF">EG343_16580</name>
</gene>